<comment type="caution">
    <text evidence="1">The sequence shown here is derived from an EMBL/GenBank/DDBJ whole genome shotgun (WGS) entry which is preliminary data.</text>
</comment>
<dbReference type="EMBL" id="LSSM01001204">
    <property type="protein sequence ID" value="OMJ27049.1"/>
    <property type="molecule type" value="Genomic_DNA"/>
</dbReference>
<reference evidence="2" key="1">
    <citation type="submission" date="2017-01" db="EMBL/GenBank/DDBJ databases">
        <authorList>
            <person name="Wang Y."/>
            <person name="White M."/>
            <person name="Kvist S."/>
            <person name="Moncalvo J.-M."/>
        </authorList>
    </citation>
    <scope>NUCLEOTIDE SEQUENCE [LARGE SCALE GENOMIC DNA]</scope>
    <source>
        <strain evidence="2">ID-206-W2</strain>
    </source>
</reference>
<evidence type="ECO:0000313" key="1">
    <source>
        <dbReference type="EMBL" id="OMJ27049.1"/>
    </source>
</evidence>
<protein>
    <submittedName>
        <fullName evidence="1">Uncharacterized protein</fullName>
    </submittedName>
</protein>
<evidence type="ECO:0000313" key="2">
    <source>
        <dbReference type="Proteomes" id="UP000187429"/>
    </source>
</evidence>
<keyword evidence="2" id="KW-1185">Reference proteome</keyword>
<dbReference type="AlphaFoldDB" id="A0A1R1YJF2"/>
<proteinExistence type="predicted"/>
<accession>A0A1R1YJF2</accession>
<sequence>MLLSLLPRAAINFELSPRRFGLPSRPCALFNSGVLDCDELPPSPPRGLSETPNVTAGLLLCCDKFCCVGIDDSFASSLFSLATVNLRHKLKIN</sequence>
<organism evidence="1 2">
    <name type="scientific">Smittium culicis</name>
    <dbReference type="NCBI Taxonomy" id="133412"/>
    <lineage>
        <taxon>Eukaryota</taxon>
        <taxon>Fungi</taxon>
        <taxon>Fungi incertae sedis</taxon>
        <taxon>Zoopagomycota</taxon>
        <taxon>Kickxellomycotina</taxon>
        <taxon>Harpellomycetes</taxon>
        <taxon>Harpellales</taxon>
        <taxon>Legeriomycetaceae</taxon>
        <taxon>Smittium</taxon>
    </lineage>
</organism>
<gene>
    <name evidence="1" type="ORF">AYI69_g3525</name>
</gene>
<name>A0A1R1YJF2_9FUNG</name>
<dbReference type="Proteomes" id="UP000187429">
    <property type="component" value="Unassembled WGS sequence"/>
</dbReference>